<gene>
    <name evidence="1" type="ORF">Enr17x_51420</name>
</gene>
<dbReference type="KEGG" id="gfm:Enr17x_51420"/>
<name>A0A518IJ27_9PLAN</name>
<evidence type="ECO:0000313" key="2">
    <source>
        <dbReference type="Proteomes" id="UP000318313"/>
    </source>
</evidence>
<dbReference type="EMBL" id="CP037452">
    <property type="protein sequence ID" value="QDV53071.1"/>
    <property type="molecule type" value="Genomic_DNA"/>
</dbReference>
<accession>A0A518IJ27</accession>
<evidence type="ECO:0000313" key="1">
    <source>
        <dbReference type="EMBL" id="QDV53071.1"/>
    </source>
</evidence>
<protein>
    <submittedName>
        <fullName evidence="1">Uncharacterized protein</fullName>
    </submittedName>
</protein>
<dbReference type="Proteomes" id="UP000318313">
    <property type="component" value="Chromosome"/>
</dbReference>
<keyword evidence="2" id="KW-1185">Reference proteome</keyword>
<dbReference type="AlphaFoldDB" id="A0A518IJ27"/>
<dbReference type="RefSeq" id="WP_145312333.1">
    <property type="nucleotide sequence ID" value="NZ_CP037452.1"/>
</dbReference>
<reference evidence="1 2" key="1">
    <citation type="submission" date="2019-03" db="EMBL/GenBank/DDBJ databases">
        <title>Deep-cultivation of Planctomycetes and their phenomic and genomic characterization uncovers novel biology.</title>
        <authorList>
            <person name="Wiegand S."/>
            <person name="Jogler M."/>
            <person name="Boedeker C."/>
            <person name="Pinto D."/>
            <person name="Vollmers J."/>
            <person name="Rivas-Marin E."/>
            <person name="Kohn T."/>
            <person name="Peeters S.H."/>
            <person name="Heuer A."/>
            <person name="Rast P."/>
            <person name="Oberbeckmann S."/>
            <person name="Bunk B."/>
            <person name="Jeske O."/>
            <person name="Meyerdierks A."/>
            <person name="Storesund J.E."/>
            <person name="Kallscheuer N."/>
            <person name="Luecker S."/>
            <person name="Lage O.M."/>
            <person name="Pohl T."/>
            <person name="Merkel B.J."/>
            <person name="Hornburger P."/>
            <person name="Mueller R.-W."/>
            <person name="Bruemmer F."/>
            <person name="Labrenz M."/>
            <person name="Spormann A.M."/>
            <person name="Op den Camp H."/>
            <person name="Overmann J."/>
            <person name="Amann R."/>
            <person name="Jetten M.S.M."/>
            <person name="Mascher T."/>
            <person name="Medema M.H."/>
            <person name="Devos D.P."/>
            <person name="Kaster A.-K."/>
            <person name="Ovreas L."/>
            <person name="Rohde M."/>
            <person name="Galperin M.Y."/>
            <person name="Jogler C."/>
        </authorList>
    </citation>
    <scope>NUCLEOTIDE SEQUENCE [LARGE SCALE GENOMIC DNA]</scope>
    <source>
        <strain evidence="1 2">Enr17</strain>
    </source>
</reference>
<sequence>MKIHIICEAKLSEVALRSPSKPVPHRIWIALGEIPLVDSDDNLDEFELSPIYELNPDTGKSDLSDRYFIGSFSTDHMRTILESHEVIHLTDFPQGGEAAWDFVKKLHDIFKQLGHDVLLIETIDY</sequence>
<proteinExistence type="predicted"/>
<organism evidence="1 2">
    <name type="scientific">Gimesia fumaroli</name>
    <dbReference type="NCBI Taxonomy" id="2527976"/>
    <lineage>
        <taxon>Bacteria</taxon>
        <taxon>Pseudomonadati</taxon>
        <taxon>Planctomycetota</taxon>
        <taxon>Planctomycetia</taxon>
        <taxon>Planctomycetales</taxon>
        <taxon>Planctomycetaceae</taxon>
        <taxon>Gimesia</taxon>
    </lineage>
</organism>